<keyword evidence="1" id="KW-0812">Transmembrane</keyword>
<sequence>MTDAVCGAHAEESTRVLGFDCADVSAVASLRFPWDLTNWTMPLLEVLVIGGAVFALVHAVRRYRNGDPVNLALWCASLVYLFVIEPPLYFPEWFGLDEVYGFIFAHNRFTVQFMADRLPLYIVAFYPMISQLAYELVRSLGIFRRRGALAGSVAVALACQVFYEIFDHVGPQLKWWTWNDDNHIVNHPAMASVPLTSMLLFASVSMGAMTYLVVRLTGRAAADGGPRHGWSLVRRVLLAGVLTPVAMVIANIPSSLFGGETPDVTAQAWILGIELALIWLAGGWIVVSHVRAPDCGPGEPPSAFARYYPVIYVGAMAVFWAAALPQYLGAQDGITRDGTPTGSGLYTLVCFLGAGLFLAALHRTTQRTRRTDPAGV</sequence>
<keyword evidence="4" id="KW-1185">Reference proteome</keyword>
<feature type="transmembrane region" description="Helical" evidence="1">
    <location>
        <begin position="39"/>
        <end position="59"/>
    </location>
</feature>
<evidence type="ECO:0000313" key="4">
    <source>
        <dbReference type="Proteomes" id="UP000550714"/>
    </source>
</evidence>
<organism evidence="3 4">
    <name type="scientific">Prauserella isguenensis</name>
    <dbReference type="NCBI Taxonomy" id="1470180"/>
    <lineage>
        <taxon>Bacteria</taxon>
        <taxon>Bacillati</taxon>
        <taxon>Actinomycetota</taxon>
        <taxon>Actinomycetes</taxon>
        <taxon>Pseudonocardiales</taxon>
        <taxon>Pseudonocardiaceae</taxon>
        <taxon>Prauserella</taxon>
    </lineage>
</organism>
<dbReference type="Pfam" id="PF25085">
    <property type="entry name" value="DUF7802"/>
    <property type="match status" value="1"/>
</dbReference>
<dbReference type="PANTHER" id="PTHR35982:SF1">
    <property type="entry name" value="SPIROCYCLASE, AVEC FAMILY"/>
    <property type="match status" value="1"/>
</dbReference>
<feature type="transmembrane region" description="Helical" evidence="1">
    <location>
        <begin position="118"/>
        <end position="137"/>
    </location>
</feature>
<evidence type="ECO:0000259" key="2">
    <source>
        <dbReference type="Pfam" id="PF25085"/>
    </source>
</evidence>
<dbReference type="PANTHER" id="PTHR35982">
    <property type="entry name" value="AGAP005361-PA"/>
    <property type="match status" value="1"/>
</dbReference>
<reference evidence="3 4" key="1">
    <citation type="submission" date="2020-08" db="EMBL/GenBank/DDBJ databases">
        <title>Genomic Encyclopedia of Type Strains, Phase III (KMG-III): the genomes of soil and plant-associated and newly described type strains.</title>
        <authorList>
            <person name="Whitman W."/>
        </authorList>
    </citation>
    <scope>NUCLEOTIDE SEQUENCE [LARGE SCALE GENOMIC DNA]</scope>
    <source>
        <strain evidence="3 4">CECT 8577</strain>
    </source>
</reference>
<feature type="transmembrane region" description="Helical" evidence="1">
    <location>
        <begin position="235"/>
        <end position="254"/>
    </location>
</feature>
<feature type="transmembrane region" description="Helical" evidence="1">
    <location>
        <begin position="195"/>
        <end position="214"/>
    </location>
</feature>
<feature type="transmembrane region" description="Helical" evidence="1">
    <location>
        <begin position="71"/>
        <end position="90"/>
    </location>
</feature>
<name>A0A839S0Z2_9PSEU</name>
<dbReference type="InterPro" id="IPR056704">
    <property type="entry name" value="DUF7802"/>
</dbReference>
<evidence type="ECO:0000256" key="1">
    <source>
        <dbReference type="SAM" id="Phobius"/>
    </source>
</evidence>
<feature type="transmembrane region" description="Helical" evidence="1">
    <location>
        <begin position="266"/>
        <end position="287"/>
    </location>
</feature>
<feature type="transmembrane region" description="Helical" evidence="1">
    <location>
        <begin position="307"/>
        <end position="324"/>
    </location>
</feature>
<comment type="caution">
    <text evidence="3">The sequence shown here is derived from an EMBL/GenBank/DDBJ whole genome shotgun (WGS) entry which is preliminary data.</text>
</comment>
<dbReference type="AlphaFoldDB" id="A0A839S0Z2"/>
<accession>A0A839S0Z2</accession>
<feature type="domain" description="DUF7802" evidence="2">
    <location>
        <begin position="64"/>
        <end position="210"/>
    </location>
</feature>
<keyword evidence="1" id="KW-0472">Membrane</keyword>
<gene>
    <name evidence="3" type="ORF">FHS23_001464</name>
</gene>
<keyword evidence="1" id="KW-1133">Transmembrane helix</keyword>
<proteinExistence type="predicted"/>
<evidence type="ECO:0000313" key="3">
    <source>
        <dbReference type="EMBL" id="MBB3050469.1"/>
    </source>
</evidence>
<dbReference type="Proteomes" id="UP000550714">
    <property type="component" value="Unassembled WGS sequence"/>
</dbReference>
<dbReference type="RefSeq" id="WP_183649758.1">
    <property type="nucleotide sequence ID" value="NZ_JACHWU010000001.1"/>
</dbReference>
<feature type="transmembrane region" description="Helical" evidence="1">
    <location>
        <begin position="149"/>
        <end position="166"/>
    </location>
</feature>
<protein>
    <recommendedName>
        <fullName evidence="2">DUF7802 domain-containing protein</fullName>
    </recommendedName>
</protein>
<dbReference type="EMBL" id="JACHWU010000001">
    <property type="protein sequence ID" value="MBB3050469.1"/>
    <property type="molecule type" value="Genomic_DNA"/>
</dbReference>
<feature type="transmembrane region" description="Helical" evidence="1">
    <location>
        <begin position="344"/>
        <end position="361"/>
    </location>
</feature>